<name>A0A0D0CUX4_9AGAM</name>
<evidence type="ECO:0000313" key="1">
    <source>
        <dbReference type="EMBL" id="KIK74896.1"/>
    </source>
</evidence>
<keyword evidence="2" id="KW-1185">Reference proteome</keyword>
<accession>A0A0D0CUX4</accession>
<reference evidence="2" key="2">
    <citation type="submission" date="2015-01" db="EMBL/GenBank/DDBJ databases">
        <title>Evolutionary Origins and Diversification of the Mycorrhizal Mutualists.</title>
        <authorList>
            <consortium name="DOE Joint Genome Institute"/>
            <consortium name="Mycorrhizal Genomics Consortium"/>
            <person name="Kohler A."/>
            <person name="Kuo A."/>
            <person name="Nagy L.G."/>
            <person name="Floudas D."/>
            <person name="Copeland A."/>
            <person name="Barry K.W."/>
            <person name="Cichocki N."/>
            <person name="Veneault-Fourrey C."/>
            <person name="LaButti K."/>
            <person name="Lindquist E.A."/>
            <person name="Lipzen A."/>
            <person name="Lundell T."/>
            <person name="Morin E."/>
            <person name="Murat C."/>
            <person name="Riley R."/>
            <person name="Ohm R."/>
            <person name="Sun H."/>
            <person name="Tunlid A."/>
            <person name="Henrissat B."/>
            <person name="Grigoriev I.V."/>
            <person name="Hibbett D.S."/>
            <person name="Martin F."/>
        </authorList>
    </citation>
    <scope>NUCLEOTIDE SEQUENCE [LARGE SCALE GENOMIC DNA]</scope>
    <source>
        <strain evidence="2">Ve08.2h10</strain>
    </source>
</reference>
<dbReference type="AlphaFoldDB" id="A0A0D0CUX4"/>
<evidence type="ECO:0000313" key="2">
    <source>
        <dbReference type="Proteomes" id="UP000054538"/>
    </source>
</evidence>
<proteinExistence type="predicted"/>
<reference evidence="1 2" key="1">
    <citation type="submission" date="2014-04" db="EMBL/GenBank/DDBJ databases">
        <authorList>
            <consortium name="DOE Joint Genome Institute"/>
            <person name="Kuo A."/>
            <person name="Kohler A."/>
            <person name="Jargeat P."/>
            <person name="Nagy L.G."/>
            <person name="Floudas D."/>
            <person name="Copeland A."/>
            <person name="Barry K.W."/>
            <person name="Cichocki N."/>
            <person name="Veneault-Fourrey C."/>
            <person name="LaButti K."/>
            <person name="Lindquist E.A."/>
            <person name="Lipzen A."/>
            <person name="Lundell T."/>
            <person name="Morin E."/>
            <person name="Murat C."/>
            <person name="Sun H."/>
            <person name="Tunlid A."/>
            <person name="Henrissat B."/>
            <person name="Grigoriev I.V."/>
            <person name="Hibbett D.S."/>
            <person name="Martin F."/>
            <person name="Nordberg H.P."/>
            <person name="Cantor M.N."/>
            <person name="Hua S.X."/>
        </authorList>
    </citation>
    <scope>NUCLEOTIDE SEQUENCE [LARGE SCALE GENOMIC DNA]</scope>
    <source>
        <strain evidence="1 2">Ve08.2h10</strain>
    </source>
</reference>
<sequence length="246" mass="28094">MLPATWTNKEQSVFLQSQLLEYIEHTGDKNYNHFWPTLYATWFSQWPEKDTQFPDVDGPLTTEQETFLGDAIEVHKNVSCSDGIKSTLTTPLMDCSLNHIQKKQTSVFDNANELKGSHLLTQAELYSLEYYNNRIKPHIKAEQEAGNIKTCSKFLATVQKLSKELLDAEDEDIKQRIQEMYEAQKKQGKRDTGMTNQTDPDAIQEAIKDLLFALAHIAALIKQRTCFVVSFICAGPDPSRNWEITS</sequence>
<gene>
    <name evidence="1" type="ORF">PAXRUDRAFT_174380</name>
</gene>
<dbReference type="OrthoDB" id="2693411at2759"/>
<dbReference type="Proteomes" id="UP000054538">
    <property type="component" value="Unassembled WGS sequence"/>
</dbReference>
<dbReference type="HOGENOM" id="CLU_061100_0_0_1"/>
<organism evidence="1 2">
    <name type="scientific">Paxillus rubicundulus Ve08.2h10</name>
    <dbReference type="NCBI Taxonomy" id="930991"/>
    <lineage>
        <taxon>Eukaryota</taxon>
        <taxon>Fungi</taxon>
        <taxon>Dikarya</taxon>
        <taxon>Basidiomycota</taxon>
        <taxon>Agaricomycotina</taxon>
        <taxon>Agaricomycetes</taxon>
        <taxon>Agaricomycetidae</taxon>
        <taxon>Boletales</taxon>
        <taxon>Paxilineae</taxon>
        <taxon>Paxillaceae</taxon>
        <taxon>Paxillus</taxon>
    </lineage>
</organism>
<dbReference type="EMBL" id="KN828484">
    <property type="protein sequence ID" value="KIK74896.1"/>
    <property type="molecule type" value="Genomic_DNA"/>
</dbReference>
<dbReference type="InParanoid" id="A0A0D0CUX4"/>
<protein>
    <submittedName>
        <fullName evidence="1">Unplaced genomic scaffold scaffold_3662, whole genome shotgun sequence</fullName>
    </submittedName>
</protein>
<dbReference type="STRING" id="930991.A0A0D0CUX4"/>